<reference evidence="1 2" key="1">
    <citation type="submission" date="2024-02" db="EMBL/GenBank/DDBJ databases">
        <title>Chromosome-scale genome assembly of the rough periwinkle Littorina saxatilis.</title>
        <authorList>
            <person name="De Jode A."/>
            <person name="Faria R."/>
            <person name="Formenti G."/>
            <person name="Sims Y."/>
            <person name="Smith T.P."/>
            <person name="Tracey A."/>
            <person name="Wood J.M.D."/>
            <person name="Zagrodzka Z.B."/>
            <person name="Johannesson K."/>
            <person name="Butlin R.K."/>
            <person name="Leder E.H."/>
        </authorList>
    </citation>
    <scope>NUCLEOTIDE SEQUENCE [LARGE SCALE GENOMIC DNA]</scope>
    <source>
        <strain evidence="1">Snail1</strain>
        <tissue evidence="1">Muscle</tissue>
    </source>
</reference>
<dbReference type="Proteomes" id="UP001374579">
    <property type="component" value="Unassembled WGS sequence"/>
</dbReference>
<dbReference type="AlphaFoldDB" id="A0AAN9G612"/>
<proteinExistence type="predicted"/>
<comment type="caution">
    <text evidence="1">The sequence shown here is derived from an EMBL/GenBank/DDBJ whole genome shotgun (WGS) entry which is preliminary data.</text>
</comment>
<gene>
    <name evidence="1" type="ORF">V1264_006625</name>
</gene>
<keyword evidence="2" id="KW-1185">Reference proteome</keyword>
<organism evidence="1 2">
    <name type="scientific">Littorina saxatilis</name>
    <dbReference type="NCBI Taxonomy" id="31220"/>
    <lineage>
        <taxon>Eukaryota</taxon>
        <taxon>Metazoa</taxon>
        <taxon>Spiralia</taxon>
        <taxon>Lophotrochozoa</taxon>
        <taxon>Mollusca</taxon>
        <taxon>Gastropoda</taxon>
        <taxon>Caenogastropoda</taxon>
        <taxon>Littorinimorpha</taxon>
        <taxon>Littorinoidea</taxon>
        <taxon>Littorinidae</taxon>
        <taxon>Littorina</taxon>
    </lineage>
</organism>
<accession>A0AAN9G612</accession>
<evidence type="ECO:0000313" key="2">
    <source>
        <dbReference type="Proteomes" id="UP001374579"/>
    </source>
</evidence>
<name>A0AAN9G612_9CAEN</name>
<protein>
    <submittedName>
        <fullName evidence="1">Uncharacterized protein</fullName>
    </submittedName>
</protein>
<sequence>MSHYLQITLVENPFHMVHGYTAGASPLPTVGPPLQEFVHDGPGHEEKDLADCMTCGERVARVLKEVLRVGGADRSTKTPQALAYRDVFVLSSWRLWDQKKATLRGFLRGLQAILGPHLGLVAPGSVSCPTVPTISVSDVASFTGPDVVVAAATGHVVGLERKVVVFVGNMSISATTFQHGASRCTAQLLYVKTPEPYPVRFLK</sequence>
<evidence type="ECO:0000313" key="1">
    <source>
        <dbReference type="EMBL" id="KAK7095180.1"/>
    </source>
</evidence>
<dbReference type="EMBL" id="JBAMIC010000018">
    <property type="protein sequence ID" value="KAK7095180.1"/>
    <property type="molecule type" value="Genomic_DNA"/>
</dbReference>